<sequence length="51" mass="5681">NLMIELEEELQGDFEEIVLALMMLAHEYDAYCIHEAVEGLGTSEATLLGIL</sequence>
<feature type="non-terminal residue" evidence="1">
    <location>
        <position position="1"/>
    </location>
</feature>
<comment type="caution">
    <text evidence="1">The sequence shown here is derived from an EMBL/GenBank/DDBJ whole genome shotgun (WGS) entry which is preliminary data.</text>
</comment>
<dbReference type="SUPFAM" id="SSF47874">
    <property type="entry name" value="Annexin"/>
    <property type="match status" value="1"/>
</dbReference>
<dbReference type="PRINTS" id="PR00196">
    <property type="entry name" value="ANNEXIN"/>
</dbReference>
<evidence type="ECO:0000313" key="2">
    <source>
        <dbReference type="Proteomes" id="UP001634394"/>
    </source>
</evidence>
<evidence type="ECO:0000313" key="1">
    <source>
        <dbReference type="EMBL" id="KAL3874218.1"/>
    </source>
</evidence>
<dbReference type="Proteomes" id="UP001634394">
    <property type="component" value="Unassembled WGS sequence"/>
</dbReference>
<feature type="non-terminal residue" evidence="1">
    <location>
        <position position="51"/>
    </location>
</feature>
<dbReference type="InterPro" id="IPR037104">
    <property type="entry name" value="Annexin_sf"/>
</dbReference>
<dbReference type="EMBL" id="JBJQND010000006">
    <property type="protein sequence ID" value="KAL3874218.1"/>
    <property type="molecule type" value="Genomic_DNA"/>
</dbReference>
<organism evidence="1 2">
    <name type="scientific">Sinanodonta woodiana</name>
    <name type="common">Chinese pond mussel</name>
    <name type="synonym">Anodonta woodiana</name>
    <dbReference type="NCBI Taxonomy" id="1069815"/>
    <lineage>
        <taxon>Eukaryota</taxon>
        <taxon>Metazoa</taxon>
        <taxon>Spiralia</taxon>
        <taxon>Lophotrochozoa</taxon>
        <taxon>Mollusca</taxon>
        <taxon>Bivalvia</taxon>
        <taxon>Autobranchia</taxon>
        <taxon>Heteroconchia</taxon>
        <taxon>Palaeoheterodonta</taxon>
        <taxon>Unionida</taxon>
        <taxon>Unionoidea</taxon>
        <taxon>Unionidae</taxon>
        <taxon>Unioninae</taxon>
        <taxon>Sinanodonta</taxon>
    </lineage>
</organism>
<reference evidence="1 2" key="1">
    <citation type="submission" date="2024-11" db="EMBL/GenBank/DDBJ databases">
        <title>Chromosome-level genome assembly of the freshwater bivalve Anodonta woodiana.</title>
        <authorList>
            <person name="Chen X."/>
        </authorList>
    </citation>
    <scope>NUCLEOTIDE SEQUENCE [LARGE SCALE GENOMIC DNA]</scope>
    <source>
        <strain evidence="1">MN2024</strain>
        <tissue evidence="1">Gills</tissue>
    </source>
</reference>
<proteinExistence type="predicted"/>
<accession>A0ABD3WLU8</accession>
<dbReference type="InterPro" id="IPR001464">
    <property type="entry name" value="Annexin"/>
</dbReference>
<protein>
    <submittedName>
        <fullName evidence="1">Uncharacterized protein</fullName>
    </submittedName>
</protein>
<name>A0ABD3WLU8_SINWO</name>
<dbReference type="AlphaFoldDB" id="A0ABD3WLU8"/>
<gene>
    <name evidence="1" type="ORF">ACJMK2_037263</name>
</gene>
<keyword evidence="2" id="KW-1185">Reference proteome</keyword>